<name>A0A0X3TR70_9RHOB</name>
<dbReference type="EMBL" id="LQBP01000007">
    <property type="protein sequence ID" value="KUJ78213.1"/>
    <property type="molecule type" value="Genomic_DNA"/>
</dbReference>
<dbReference type="OrthoDB" id="7208981at2"/>
<dbReference type="Gene3D" id="3.30.1540.10">
    <property type="entry name" value="formyl-coa transferase, domain 3"/>
    <property type="match status" value="1"/>
</dbReference>
<feature type="compositionally biased region" description="Polar residues" evidence="1">
    <location>
        <begin position="359"/>
        <end position="369"/>
    </location>
</feature>
<reference evidence="3" key="1">
    <citation type="submission" date="2015-12" db="EMBL/GenBank/DDBJ databases">
        <authorList>
            <person name="Zhang G."/>
            <person name="Stingl U."/>
        </authorList>
    </citation>
    <scope>NUCLEOTIDE SEQUENCE [LARGE SCALE GENOMIC DNA]</scope>
    <source>
        <strain evidence="3">ZGT108</strain>
    </source>
</reference>
<gene>
    <name evidence="2" type="ORF">AVO44_13715</name>
</gene>
<evidence type="ECO:0000313" key="2">
    <source>
        <dbReference type="EMBL" id="KUJ78213.1"/>
    </source>
</evidence>
<dbReference type="AlphaFoldDB" id="A0A0X3TR70"/>
<evidence type="ECO:0000313" key="3">
    <source>
        <dbReference type="Proteomes" id="UP000053690"/>
    </source>
</evidence>
<dbReference type="Proteomes" id="UP000053690">
    <property type="component" value="Unassembled WGS sequence"/>
</dbReference>
<accession>A0A0X3TR70</accession>
<dbReference type="Gene3D" id="3.40.50.10540">
    <property type="entry name" value="Crotonobetainyl-coa:carnitine coa-transferase, domain 1"/>
    <property type="match status" value="1"/>
</dbReference>
<sequence>MLNGYRILEFEGLGPAPFAAMLLADMGADVITVHRKGQAVTPGMPERSVLDRGKRSIDLDLKDAGDLEIAKRLIARADGLIEGFRPGVMEKLGLSPEKCHALNPKLVYGRMTGWGQDSPLSDAAGHDLNYIALSGALWYASQPGQPPQTPATLVGDIGGGALYLVAGLLAGLLNAQKTGEGTVVDAAIYDGSAHMMNLLMSLGQTGNLSELRGQSLLDGPHWSRTYTCADGGFVTVQCLEPKFYALFLQKLGLSEDPDFQQQYNRASWPALTQRLTEIFASQPRDHWADLFDGTDACVAPVLSPTEAYAHPMNIARQTWRSTDGTLQAAAAPRFSTSEWRPKPSPRRGEHRQDILNEFDAQQVSTSSSG</sequence>
<dbReference type="Pfam" id="PF02515">
    <property type="entry name" value="CoA_transf_3"/>
    <property type="match status" value="1"/>
</dbReference>
<dbReference type="InterPro" id="IPR023606">
    <property type="entry name" value="CoA-Trfase_III_dom_1_sf"/>
</dbReference>
<keyword evidence="2" id="KW-0808">Transferase</keyword>
<dbReference type="InterPro" id="IPR003673">
    <property type="entry name" value="CoA-Trfase_fam_III"/>
</dbReference>
<organism evidence="2 3">
    <name type="scientific">Ruegeria profundi</name>
    <dbReference type="NCBI Taxonomy" id="1685378"/>
    <lineage>
        <taxon>Bacteria</taxon>
        <taxon>Pseudomonadati</taxon>
        <taxon>Pseudomonadota</taxon>
        <taxon>Alphaproteobacteria</taxon>
        <taxon>Rhodobacterales</taxon>
        <taxon>Roseobacteraceae</taxon>
        <taxon>Ruegeria</taxon>
    </lineage>
</organism>
<dbReference type="GO" id="GO:0016740">
    <property type="term" value="F:transferase activity"/>
    <property type="evidence" value="ECO:0007669"/>
    <property type="project" value="UniProtKB-KW"/>
</dbReference>
<dbReference type="InterPro" id="IPR050509">
    <property type="entry name" value="CoA-transferase_III"/>
</dbReference>
<comment type="caution">
    <text evidence="2">The sequence shown here is derived from an EMBL/GenBank/DDBJ whole genome shotgun (WGS) entry which is preliminary data.</text>
</comment>
<feature type="region of interest" description="Disordered" evidence="1">
    <location>
        <begin position="325"/>
        <end position="369"/>
    </location>
</feature>
<dbReference type="STRING" id="1685378.AVO44_13715"/>
<dbReference type="InterPro" id="IPR044855">
    <property type="entry name" value="CoA-Trfase_III_dom3_sf"/>
</dbReference>
<keyword evidence="3" id="KW-1185">Reference proteome</keyword>
<proteinExistence type="predicted"/>
<dbReference type="PANTHER" id="PTHR48228:SF5">
    <property type="entry name" value="ALPHA-METHYLACYL-COA RACEMASE"/>
    <property type="match status" value="1"/>
</dbReference>
<dbReference type="SUPFAM" id="SSF89796">
    <property type="entry name" value="CoA-transferase family III (CaiB/BaiF)"/>
    <property type="match status" value="1"/>
</dbReference>
<evidence type="ECO:0000256" key="1">
    <source>
        <dbReference type="SAM" id="MobiDB-lite"/>
    </source>
</evidence>
<dbReference type="RefSeq" id="WP_068337931.1">
    <property type="nucleotide sequence ID" value="NZ_LQBP01000007.1"/>
</dbReference>
<dbReference type="PANTHER" id="PTHR48228">
    <property type="entry name" value="SUCCINYL-COA--D-CITRAMALATE COA-TRANSFERASE"/>
    <property type="match status" value="1"/>
</dbReference>
<protein>
    <submittedName>
        <fullName evidence="2">CoA-transferase</fullName>
    </submittedName>
</protein>